<evidence type="ECO:0000313" key="2">
    <source>
        <dbReference type="Proteomes" id="UP000565724"/>
    </source>
</evidence>
<organism evidence="1 2">
    <name type="scientific">Cellulomonas humilata</name>
    <dbReference type="NCBI Taxonomy" id="144055"/>
    <lineage>
        <taxon>Bacteria</taxon>
        <taxon>Bacillati</taxon>
        <taxon>Actinomycetota</taxon>
        <taxon>Actinomycetes</taxon>
        <taxon>Micrococcales</taxon>
        <taxon>Cellulomonadaceae</taxon>
        <taxon>Cellulomonas</taxon>
    </lineage>
</organism>
<dbReference type="Proteomes" id="UP000565724">
    <property type="component" value="Unassembled WGS sequence"/>
</dbReference>
<dbReference type="EMBL" id="JABMCI010000056">
    <property type="protein sequence ID" value="NUU16979.1"/>
    <property type="molecule type" value="Genomic_DNA"/>
</dbReference>
<evidence type="ECO:0008006" key="3">
    <source>
        <dbReference type="Google" id="ProtNLM"/>
    </source>
</evidence>
<name>A0A7Y5ZZG8_9CELL</name>
<evidence type="ECO:0000313" key="1">
    <source>
        <dbReference type="EMBL" id="NUU16979.1"/>
    </source>
</evidence>
<reference evidence="1 2" key="1">
    <citation type="submission" date="2020-05" db="EMBL/GenBank/DDBJ databases">
        <title>Genome Sequencing of Type Strains.</title>
        <authorList>
            <person name="Lemaire J.F."/>
            <person name="Inderbitzin P."/>
            <person name="Gregorio O.A."/>
            <person name="Collins S.B."/>
            <person name="Wespe N."/>
            <person name="Knight-Connoni V."/>
        </authorList>
    </citation>
    <scope>NUCLEOTIDE SEQUENCE [LARGE SCALE GENOMIC DNA]</scope>
    <source>
        <strain evidence="1 2">ATCC 25174</strain>
    </source>
</reference>
<dbReference type="RefSeq" id="WP_175346846.1">
    <property type="nucleotide sequence ID" value="NZ_JABMCI010000056.1"/>
</dbReference>
<gene>
    <name evidence="1" type="ORF">HP550_06915</name>
</gene>
<dbReference type="AlphaFoldDB" id="A0A7Y5ZZG8"/>
<keyword evidence="2" id="KW-1185">Reference proteome</keyword>
<accession>A0A7Y5ZZG8</accession>
<comment type="caution">
    <text evidence="1">The sequence shown here is derived from an EMBL/GenBank/DDBJ whole genome shotgun (WGS) entry which is preliminary data.</text>
</comment>
<protein>
    <recommendedName>
        <fullName evidence="3">Chemotaxis phosphatase CheX-like domain-containing protein</fullName>
    </recommendedName>
</protein>
<proteinExistence type="predicted"/>
<sequence>MSAQTPLPSAKDVRELVEGLIGRDVQVTTGGAMLDPKDGDGTLVGVFVDNRHALSAIVLLDLPLAAYVGAALGLVPVRVAADAVTEGVLPPALSENAGEVLNVMASLFNTEGAPHVRLDVLYEPRHPVPADVATWVLAYVRRTDLDVEVAGYGAGRFSLLVL</sequence>